<dbReference type="Proteomes" id="UP000011782">
    <property type="component" value="Unassembled WGS sequence"/>
</dbReference>
<name>M3JA75_9BACT</name>
<gene>
    <name evidence="1" type="ORF">H740_11122</name>
</gene>
<dbReference type="RefSeq" id="WP_002953807.1">
    <property type="nucleotide sequence ID" value="NZ_AOTD01000261.1"/>
</dbReference>
<evidence type="ECO:0000313" key="2">
    <source>
        <dbReference type="Proteomes" id="UP000011782"/>
    </source>
</evidence>
<proteinExistence type="predicted"/>
<protein>
    <submittedName>
        <fullName evidence="1">Uncharacterized protein</fullName>
    </submittedName>
</protein>
<reference evidence="1 2" key="1">
    <citation type="submission" date="2013-02" db="EMBL/GenBank/DDBJ databases">
        <title>Co-occurrence of anaerobic bacteria in colorectal carcinomas.</title>
        <authorList>
            <person name="Holt R.A."/>
            <person name="Warren R.L."/>
            <person name="Allen-Vercoe E."/>
            <person name="Pleasance S."/>
            <person name="Freeman D.J."/>
            <person name="Watson P."/>
            <person name="Moore R."/>
            <person name="Cochrane K."/>
        </authorList>
    </citation>
    <scope>NUCLEOTIDE SEQUENCE [LARGE SCALE GENOMIC DNA]</scope>
    <source>
        <strain evidence="1 2">CC57C</strain>
    </source>
</reference>
<comment type="caution">
    <text evidence="1">The sequence shown here is derived from an EMBL/GenBank/DDBJ whole genome shotgun (WGS) entry which is preliminary data.</text>
</comment>
<evidence type="ECO:0000313" key="1">
    <source>
        <dbReference type="EMBL" id="EMG29562.1"/>
    </source>
</evidence>
<dbReference type="STRING" id="1073353.H740_11122"/>
<dbReference type="PATRIC" id="fig|1073353.3.peg.2378"/>
<accession>M3JA75</accession>
<dbReference type="OrthoDB" id="5356014at2"/>
<dbReference type="AlphaFoldDB" id="M3JA75"/>
<sequence length="81" mass="9310">MTSINIRTDNSNLIEAIRAILRLDPKAKITYDDDLGELSLADAKHLQEISDADDRGEVKYYSFDEMRERSKEHLRKLGTSL</sequence>
<organism evidence="1 2">
    <name type="scientific">Campylobacter showae CC57C</name>
    <dbReference type="NCBI Taxonomy" id="1073353"/>
    <lineage>
        <taxon>Bacteria</taxon>
        <taxon>Pseudomonadati</taxon>
        <taxon>Campylobacterota</taxon>
        <taxon>Epsilonproteobacteria</taxon>
        <taxon>Campylobacterales</taxon>
        <taxon>Campylobacteraceae</taxon>
        <taxon>Campylobacter</taxon>
    </lineage>
</organism>
<dbReference type="EMBL" id="AOTD01000261">
    <property type="protein sequence ID" value="EMG29562.1"/>
    <property type="molecule type" value="Genomic_DNA"/>
</dbReference>